<dbReference type="Proteomes" id="UP000525652">
    <property type="component" value="Unassembled WGS sequence"/>
</dbReference>
<dbReference type="CDD" id="cd07377">
    <property type="entry name" value="WHTH_GntR"/>
    <property type="match status" value="1"/>
</dbReference>
<dbReference type="PANTHER" id="PTHR30146">
    <property type="entry name" value="LACI-RELATED TRANSCRIPTIONAL REPRESSOR"/>
    <property type="match status" value="1"/>
</dbReference>
<dbReference type="InterPro" id="IPR036388">
    <property type="entry name" value="WH-like_DNA-bd_sf"/>
</dbReference>
<dbReference type="Gene3D" id="1.10.10.10">
    <property type="entry name" value="Winged helix-like DNA-binding domain superfamily/Winged helix DNA-binding domain"/>
    <property type="match status" value="1"/>
</dbReference>
<dbReference type="SMART" id="SM00345">
    <property type="entry name" value="HTH_GNTR"/>
    <property type="match status" value="1"/>
</dbReference>
<proteinExistence type="predicted"/>
<dbReference type="Pfam" id="PF13377">
    <property type="entry name" value="Peripla_BP_3"/>
    <property type="match status" value="1"/>
</dbReference>
<organism evidence="5 6">
    <name type="scientific">Puniceicoccus vermicola</name>
    <dbReference type="NCBI Taxonomy" id="388746"/>
    <lineage>
        <taxon>Bacteria</taxon>
        <taxon>Pseudomonadati</taxon>
        <taxon>Verrucomicrobiota</taxon>
        <taxon>Opitutia</taxon>
        <taxon>Puniceicoccales</taxon>
        <taxon>Puniceicoccaceae</taxon>
        <taxon>Puniceicoccus</taxon>
    </lineage>
</organism>
<protein>
    <submittedName>
        <fullName evidence="5">Substrate-binding domain-containing protein</fullName>
    </submittedName>
</protein>
<dbReference type="GO" id="GO:0000976">
    <property type="term" value="F:transcription cis-regulatory region binding"/>
    <property type="evidence" value="ECO:0007669"/>
    <property type="project" value="TreeGrafter"/>
</dbReference>
<reference evidence="5 6" key="1">
    <citation type="submission" date="2020-07" db="EMBL/GenBank/DDBJ databases">
        <authorList>
            <person name="Feng X."/>
        </authorList>
    </citation>
    <scope>NUCLEOTIDE SEQUENCE [LARGE SCALE GENOMIC DNA]</scope>
    <source>
        <strain evidence="5 6">JCM14086</strain>
    </source>
</reference>
<dbReference type="InterPro" id="IPR036390">
    <property type="entry name" value="WH_DNA-bd_sf"/>
</dbReference>
<dbReference type="Pfam" id="PF00392">
    <property type="entry name" value="GntR"/>
    <property type="match status" value="1"/>
</dbReference>
<dbReference type="GO" id="GO:0003700">
    <property type="term" value="F:DNA-binding transcription factor activity"/>
    <property type="evidence" value="ECO:0007669"/>
    <property type="project" value="InterPro"/>
</dbReference>
<dbReference type="Gene3D" id="3.40.50.2300">
    <property type="match status" value="2"/>
</dbReference>
<accession>A0A7X1AZF8</accession>
<evidence type="ECO:0000313" key="5">
    <source>
        <dbReference type="EMBL" id="MBC2602774.1"/>
    </source>
</evidence>
<comment type="caution">
    <text evidence="5">The sequence shown here is derived from an EMBL/GenBank/DDBJ whole genome shotgun (WGS) entry which is preliminary data.</text>
</comment>
<dbReference type="SUPFAM" id="SSF46785">
    <property type="entry name" value="Winged helix' DNA-binding domain"/>
    <property type="match status" value="1"/>
</dbReference>
<keyword evidence="1" id="KW-0805">Transcription regulation</keyword>
<evidence type="ECO:0000256" key="3">
    <source>
        <dbReference type="ARBA" id="ARBA00023163"/>
    </source>
</evidence>
<dbReference type="SUPFAM" id="SSF53822">
    <property type="entry name" value="Periplasmic binding protein-like I"/>
    <property type="match status" value="1"/>
</dbReference>
<evidence type="ECO:0000259" key="4">
    <source>
        <dbReference type="PROSITE" id="PS50949"/>
    </source>
</evidence>
<dbReference type="RefSeq" id="WP_185693438.1">
    <property type="nucleotide sequence ID" value="NZ_JACHVA010000101.1"/>
</dbReference>
<dbReference type="EMBL" id="JACHVA010000101">
    <property type="protein sequence ID" value="MBC2602774.1"/>
    <property type="molecule type" value="Genomic_DNA"/>
</dbReference>
<evidence type="ECO:0000256" key="2">
    <source>
        <dbReference type="ARBA" id="ARBA00023125"/>
    </source>
</evidence>
<dbReference type="AlphaFoldDB" id="A0A7X1AZF8"/>
<evidence type="ECO:0000256" key="1">
    <source>
        <dbReference type="ARBA" id="ARBA00023015"/>
    </source>
</evidence>
<dbReference type="InterPro" id="IPR046335">
    <property type="entry name" value="LacI/GalR-like_sensor"/>
</dbReference>
<keyword evidence="6" id="KW-1185">Reference proteome</keyword>
<feature type="domain" description="HTH gntR-type" evidence="4">
    <location>
        <begin position="2"/>
        <end position="72"/>
    </location>
</feature>
<dbReference type="InterPro" id="IPR028082">
    <property type="entry name" value="Peripla_BP_I"/>
</dbReference>
<evidence type="ECO:0000313" key="6">
    <source>
        <dbReference type="Proteomes" id="UP000525652"/>
    </source>
</evidence>
<gene>
    <name evidence="5" type="ORF">H5P30_13400</name>
</gene>
<dbReference type="PRINTS" id="PR00035">
    <property type="entry name" value="HTHGNTR"/>
</dbReference>
<keyword evidence="2" id="KW-0238">DNA-binding</keyword>
<name>A0A7X1AZF8_9BACT</name>
<dbReference type="InterPro" id="IPR000524">
    <property type="entry name" value="Tscrpt_reg_HTH_GntR"/>
</dbReference>
<dbReference type="PROSITE" id="PS50949">
    <property type="entry name" value="HTH_GNTR"/>
    <property type="match status" value="1"/>
</dbReference>
<keyword evidence="3" id="KW-0804">Transcription</keyword>
<dbReference type="PANTHER" id="PTHR30146:SF109">
    <property type="entry name" value="HTH-TYPE TRANSCRIPTIONAL REGULATOR GALS"/>
    <property type="match status" value="1"/>
</dbReference>
<sequence length="390" mass="44440">MKPKNKYSHAELVRLLAEMVHGRKAGDRLNNDRELATRFGVSNVTIRAAMMELVRDGLVIRRDRSGTYVADISQRQHVAIVVSQEILRSQRMPFHNRATMSIMSELNRIDQAYKLYMIPISGKDLVGVEWPHQDQVDQSGLTTSIERNEIRGLVCVGIGNNNGWIDQLRLRDAPVVALSGDPTNRHRFTFRIEDYIRYAVRYLANFGRKKIAYLGWWQPQRRNEGHADPSLSAFRDELTKCGLSFHEEWVNNLVNPNIASAGWLAFRDLWISRPDEKPDALICMDDLIFASASSAMLAAGIRVPRELQIVTHWNKGSGLLCPYPVARFEYDASQVGPLICELLAECLENPKLDPQVRLLRAEWFTEGQFPEVHENLYEGLVDFGPGMELP</sequence>